<keyword evidence="2" id="KW-1133">Transmembrane helix</keyword>
<dbReference type="AlphaFoldDB" id="A0A382RE72"/>
<evidence type="ECO:0000259" key="3">
    <source>
        <dbReference type="Pfam" id="PF07695"/>
    </source>
</evidence>
<feature type="non-terminal residue" evidence="4">
    <location>
        <position position="1"/>
    </location>
</feature>
<feature type="region of interest" description="Disordered" evidence="1">
    <location>
        <begin position="299"/>
        <end position="322"/>
    </location>
</feature>
<gene>
    <name evidence="4" type="ORF">METZ01_LOCUS348800</name>
</gene>
<feature type="transmembrane region" description="Helical" evidence="2">
    <location>
        <begin position="116"/>
        <end position="138"/>
    </location>
</feature>
<name>A0A382RE72_9ZZZZ</name>
<feature type="transmembrane region" description="Helical" evidence="2">
    <location>
        <begin position="211"/>
        <end position="232"/>
    </location>
</feature>
<sequence length="322" mass="35710">PEIHPVHPTTDHGRISPITLESGATIKLLIRADSTDAIRIPIQIWNREAYLFGIGAPIRAEGLVYGLLFAALLNNLLFFIRLKKKNSLFFMGMVAMVIFYQAAHDGIIQAYVWPGFLAWSGGAFLRVTLSIGMLFLLAHSREFLLLDNLLPALVKPVKILMAIWAIIIIGTLTGILPAHWSFAGLLAIAVIGALAGAAHKIRKNPRVQAKLLAFFLVPTLVLIVFHVAYQLGLLGPSIITHYAMSTAMVIFLFGLSITETARLIRVSKNESRHAVDALATQRKAADYLFAEVARRTRDYKRKEREAQVARKEAQSNLEELRA</sequence>
<feature type="transmembrane region" description="Helical" evidence="2">
    <location>
        <begin position="87"/>
        <end position="104"/>
    </location>
</feature>
<reference evidence="4" key="1">
    <citation type="submission" date="2018-05" db="EMBL/GenBank/DDBJ databases">
        <authorList>
            <person name="Lanie J.A."/>
            <person name="Ng W.-L."/>
            <person name="Kazmierczak K.M."/>
            <person name="Andrzejewski T.M."/>
            <person name="Davidsen T.M."/>
            <person name="Wayne K.J."/>
            <person name="Tettelin H."/>
            <person name="Glass J.I."/>
            <person name="Rusch D."/>
            <person name="Podicherti R."/>
            <person name="Tsui H.-C.T."/>
            <person name="Winkler M.E."/>
        </authorList>
    </citation>
    <scope>NUCLEOTIDE SEQUENCE</scope>
</reference>
<evidence type="ECO:0000313" key="4">
    <source>
        <dbReference type="EMBL" id="SVC95946.1"/>
    </source>
</evidence>
<feature type="transmembrane region" description="Helical" evidence="2">
    <location>
        <begin position="159"/>
        <end position="176"/>
    </location>
</feature>
<feature type="transmembrane region" description="Helical" evidence="2">
    <location>
        <begin position="238"/>
        <end position="258"/>
    </location>
</feature>
<evidence type="ECO:0000256" key="2">
    <source>
        <dbReference type="SAM" id="Phobius"/>
    </source>
</evidence>
<evidence type="ECO:0000256" key="1">
    <source>
        <dbReference type="SAM" id="MobiDB-lite"/>
    </source>
</evidence>
<dbReference type="InterPro" id="IPR011623">
    <property type="entry name" value="7TMR_DISM_rcpt_extracell_dom1"/>
</dbReference>
<keyword evidence="2" id="KW-0812">Transmembrane</keyword>
<accession>A0A382RE72</accession>
<dbReference type="EMBL" id="UINC01121063">
    <property type="protein sequence ID" value="SVC95946.1"/>
    <property type="molecule type" value="Genomic_DNA"/>
</dbReference>
<feature type="transmembrane region" description="Helical" evidence="2">
    <location>
        <begin position="62"/>
        <end position="80"/>
    </location>
</feature>
<feature type="transmembrane region" description="Helical" evidence="2">
    <location>
        <begin position="182"/>
        <end position="199"/>
    </location>
</feature>
<protein>
    <recommendedName>
        <fullName evidence="3">7TM-DISM receptor extracellular domain-containing protein</fullName>
    </recommendedName>
</protein>
<keyword evidence="2" id="KW-0472">Membrane</keyword>
<dbReference type="Pfam" id="PF07695">
    <property type="entry name" value="7TMR-DISM_7TM"/>
    <property type="match status" value="1"/>
</dbReference>
<proteinExistence type="predicted"/>
<feature type="non-terminal residue" evidence="4">
    <location>
        <position position="322"/>
    </location>
</feature>
<feature type="domain" description="7TM-DISM receptor extracellular" evidence="3">
    <location>
        <begin position="61"/>
        <end position="257"/>
    </location>
</feature>
<organism evidence="4">
    <name type="scientific">marine metagenome</name>
    <dbReference type="NCBI Taxonomy" id="408172"/>
    <lineage>
        <taxon>unclassified sequences</taxon>
        <taxon>metagenomes</taxon>
        <taxon>ecological metagenomes</taxon>
    </lineage>
</organism>